<reference evidence="7" key="1">
    <citation type="submission" date="2019-07" db="EMBL/GenBank/DDBJ databases">
        <authorList>
            <person name="De-Chao Zhang Q."/>
        </authorList>
    </citation>
    <scope>NUCLEOTIDE SEQUENCE</scope>
    <source>
        <strain evidence="7">TP-CH-4</strain>
    </source>
</reference>
<dbReference type="GO" id="GO:0005524">
    <property type="term" value="F:ATP binding"/>
    <property type="evidence" value="ECO:0007669"/>
    <property type="project" value="UniProtKB-UniRule"/>
</dbReference>
<dbReference type="PROSITE" id="PS51219">
    <property type="entry name" value="DPCK"/>
    <property type="match status" value="1"/>
</dbReference>
<dbReference type="GO" id="GO:0005737">
    <property type="term" value="C:cytoplasm"/>
    <property type="evidence" value="ECO:0007669"/>
    <property type="project" value="UniProtKB-SubCell"/>
</dbReference>
<dbReference type="GO" id="GO:0015937">
    <property type="term" value="P:coenzyme A biosynthetic process"/>
    <property type="evidence" value="ECO:0007669"/>
    <property type="project" value="UniProtKB-UniRule"/>
</dbReference>
<dbReference type="Proteomes" id="UP000707206">
    <property type="component" value="Unassembled WGS sequence"/>
</dbReference>
<proteinExistence type="inferred from homology"/>
<dbReference type="CDD" id="cd02022">
    <property type="entry name" value="DPCK"/>
    <property type="match status" value="1"/>
</dbReference>
<comment type="subcellular location">
    <subcellularLocation>
        <location evidence="5">Cytoplasm</location>
    </subcellularLocation>
</comment>
<keyword evidence="3 5" id="KW-0067">ATP-binding</keyword>
<comment type="pathway">
    <text evidence="5">Cofactor biosynthesis; coenzyme A biosynthesis; CoA from (R)-pantothenate: step 5/5.</text>
</comment>
<keyword evidence="5 7" id="KW-0418">Kinase</keyword>
<accession>A0A967EDG0</accession>
<dbReference type="SUPFAM" id="SSF52540">
    <property type="entry name" value="P-loop containing nucleoside triphosphate hydrolases"/>
    <property type="match status" value="1"/>
</dbReference>
<comment type="catalytic activity">
    <reaction evidence="5">
        <text>3'-dephospho-CoA + ATP = ADP + CoA + H(+)</text>
        <dbReference type="Rhea" id="RHEA:18245"/>
        <dbReference type="ChEBI" id="CHEBI:15378"/>
        <dbReference type="ChEBI" id="CHEBI:30616"/>
        <dbReference type="ChEBI" id="CHEBI:57287"/>
        <dbReference type="ChEBI" id="CHEBI:57328"/>
        <dbReference type="ChEBI" id="CHEBI:456216"/>
        <dbReference type="EC" id="2.7.1.24"/>
    </reaction>
</comment>
<dbReference type="Pfam" id="PF01121">
    <property type="entry name" value="CoaE"/>
    <property type="match status" value="1"/>
</dbReference>
<comment type="caution">
    <text evidence="7">The sequence shown here is derived from an EMBL/GenBank/DDBJ whole genome shotgun (WGS) entry which is preliminary data.</text>
</comment>
<evidence type="ECO:0000256" key="6">
    <source>
        <dbReference type="NCBIfam" id="TIGR00152"/>
    </source>
</evidence>
<dbReference type="Gene3D" id="3.40.50.300">
    <property type="entry name" value="P-loop containing nucleotide triphosphate hydrolases"/>
    <property type="match status" value="1"/>
</dbReference>
<evidence type="ECO:0000256" key="3">
    <source>
        <dbReference type="ARBA" id="ARBA00022840"/>
    </source>
</evidence>
<evidence type="ECO:0000313" key="7">
    <source>
        <dbReference type="EMBL" id="NHF59298.1"/>
    </source>
</evidence>
<keyword evidence="8" id="KW-1185">Reference proteome</keyword>
<evidence type="ECO:0000256" key="4">
    <source>
        <dbReference type="ARBA" id="ARBA00022993"/>
    </source>
</evidence>
<sequence length="196" mass="22270">MKLVGLTGGIGSGKTTVAKMFADLGVPVYDSDKEAKRLMRSSKKVKKAIIELFGEQAYKNEKLNKKYLSNQVFNNGEMLKKLNAIVHPAVRKHFLEWAVKQKAPYVIQETALIFENQMQDFYDSVILVIAPQDTRLQRVMNRDGSSKEAIRARMKHQRSDVEKIALADYVIENLEIETTKQKVSAINLTLLENNGR</sequence>
<comment type="function">
    <text evidence="5">Catalyzes the phosphorylation of the 3'-hydroxyl group of dephosphocoenzyme A to form coenzyme A.</text>
</comment>
<keyword evidence="5" id="KW-0963">Cytoplasm</keyword>
<dbReference type="RefSeq" id="WP_152573813.1">
    <property type="nucleotide sequence ID" value="NZ_VIKU02000002.1"/>
</dbReference>
<dbReference type="InterPro" id="IPR027417">
    <property type="entry name" value="P-loop_NTPase"/>
</dbReference>
<gene>
    <name evidence="5" type="primary">coaE</name>
    <name evidence="7" type="ORF">FK220_008100</name>
</gene>
<organism evidence="7 8">
    <name type="scientific">Pelagihabitans pacificus</name>
    <dbReference type="NCBI Taxonomy" id="2696054"/>
    <lineage>
        <taxon>Bacteria</taxon>
        <taxon>Pseudomonadati</taxon>
        <taxon>Bacteroidota</taxon>
        <taxon>Flavobacteriia</taxon>
        <taxon>Flavobacteriales</taxon>
        <taxon>Flavobacteriaceae</taxon>
        <taxon>Pelagihabitans</taxon>
    </lineage>
</organism>
<dbReference type="InterPro" id="IPR001977">
    <property type="entry name" value="Depp_CoAkinase"/>
</dbReference>
<dbReference type="PANTHER" id="PTHR10695:SF46">
    <property type="entry name" value="BIFUNCTIONAL COENZYME A SYNTHASE-RELATED"/>
    <property type="match status" value="1"/>
</dbReference>
<dbReference type="HAMAP" id="MF_00376">
    <property type="entry name" value="Dephospho_CoA_kinase"/>
    <property type="match status" value="1"/>
</dbReference>
<evidence type="ECO:0000256" key="1">
    <source>
        <dbReference type="ARBA" id="ARBA00009018"/>
    </source>
</evidence>
<dbReference type="EMBL" id="VIKU02000002">
    <property type="protein sequence ID" value="NHF59298.1"/>
    <property type="molecule type" value="Genomic_DNA"/>
</dbReference>
<evidence type="ECO:0000313" key="8">
    <source>
        <dbReference type="Proteomes" id="UP000707206"/>
    </source>
</evidence>
<comment type="similarity">
    <text evidence="1 5">Belongs to the CoaE family.</text>
</comment>
<name>A0A967EDG0_9FLAO</name>
<protein>
    <recommendedName>
        <fullName evidence="5 6">Dephospho-CoA kinase</fullName>
        <ecNumber evidence="5 6">2.7.1.24</ecNumber>
    </recommendedName>
    <alternativeName>
        <fullName evidence="5">Dephosphocoenzyme A kinase</fullName>
    </alternativeName>
</protein>
<dbReference type="PANTHER" id="PTHR10695">
    <property type="entry name" value="DEPHOSPHO-COA KINASE-RELATED"/>
    <property type="match status" value="1"/>
</dbReference>
<keyword evidence="4 5" id="KW-0173">Coenzyme A biosynthesis</keyword>
<evidence type="ECO:0000256" key="5">
    <source>
        <dbReference type="HAMAP-Rule" id="MF_00376"/>
    </source>
</evidence>
<feature type="binding site" evidence="5">
    <location>
        <begin position="11"/>
        <end position="16"/>
    </location>
    <ligand>
        <name>ATP</name>
        <dbReference type="ChEBI" id="CHEBI:30616"/>
    </ligand>
</feature>
<keyword evidence="5 7" id="KW-0808">Transferase</keyword>
<dbReference type="NCBIfam" id="TIGR00152">
    <property type="entry name" value="dephospho-CoA kinase"/>
    <property type="match status" value="1"/>
</dbReference>
<reference evidence="7" key="2">
    <citation type="submission" date="2020-03" db="EMBL/GenBank/DDBJ databases">
        <title>Flavobacteriaceae bacterium strain TP-CH-4, a member of the family Flavobacteriaceae isolated from a deep-sea seamount.</title>
        <authorList>
            <person name="Zhang D.-C."/>
        </authorList>
    </citation>
    <scope>NUCLEOTIDE SEQUENCE</scope>
    <source>
        <strain evidence="7">TP-CH-4</strain>
    </source>
</reference>
<dbReference type="GO" id="GO:0004140">
    <property type="term" value="F:dephospho-CoA kinase activity"/>
    <property type="evidence" value="ECO:0007669"/>
    <property type="project" value="UniProtKB-UniRule"/>
</dbReference>
<keyword evidence="2 5" id="KW-0547">Nucleotide-binding</keyword>
<dbReference type="EC" id="2.7.1.24" evidence="5 6"/>
<dbReference type="AlphaFoldDB" id="A0A967EDG0"/>
<evidence type="ECO:0000256" key="2">
    <source>
        <dbReference type="ARBA" id="ARBA00022741"/>
    </source>
</evidence>